<comment type="caution">
    <text evidence="2">The sequence shown here is derived from an EMBL/GenBank/DDBJ whole genome shotgun (WGS) entry which is preliminary data.</text>
</comment>
<proteinExistence type="predicted"/>
<evidence type="ECO:0000256" key="1">
    <source>
        <dbReference type="SAM" id="MobiDB-lite"/>
    </source>
</evidence>
<gene>
    <name evidence="2" type="ORF">GOMPHAMPRED_005992</name>
</gene>
<dbReference type="AlphaFoldDB" id="A0A8H3IBU8"/>
<evidence type="ECO:0000313" key="2">
    <source>
        <dbReference type="EMBL" id="CAF9907809.1"/>
    </source>
</evidence>
<accession>A0A8H3IBU8</accession>
<dbReference type="OrthoDB" id="2532734at2759"/>
<evidence type="ECO:0000313" key="3">
    <source>
        <dbReference type="Proteomes" id="UP000664169"/>
    </source>
</evidence>
<feature type="compositionally biased region" description="Basic and acidic residues" evidence="1">
    <location>
        <begin position="1"/>
        <end position="10"/>
    </location>
</feature>
<name>A0A8H3IBU8_9LECA</name>
<dbReference type="EMBL" id="CAJPDQ010000004">
    <property type="protein sequence ID" value="CAF9907809.1"/>
    <property type="molecule type" value="Genomic_DNA"/>
</dbReference>
<sequence length="80" mass="8502">MPHHPAEEHATGNLTDQVAKDSSDSTASTHSRHDEDTGATSGGSTHAMAHKANPGIVQTDSMPDPASKEDLKKRTEELNQ</sequence>
<organism evidence="2 3">
    <name type="scientific">Gomphillus americanus</name>
    <dbReference type="NCBI Taxonomy" id="1940652"/>
    <lineage>
        <taxon>Eukaryota</taxon>
        <taxon>Fungi</taxon>
        <taxon>Dikarya</taxon>
        <taxon>Ascomycota</taxon>
        <taxon>Pezizomycotina</taxon>
        <taxon>Lecanoromycetes</taxon>
        <taxon>OSLEUM clade</taxon>
        <taxon>Ostropomycetidae</taxon>
        <taxon>Ostropales</taxon>
        <taxon>Graphidaceae</taxon>
        <taxon>Gomphilloideae</taxon>
        <taxon>Gomphillus</taxon>
    </lineage>
</organism>
<reference evidence="2" key="1">
    <citation type="submission" date="2021-03" db="EMBL/GenBank/DDBJ databases">
        <authorList>
            <person name="Tagirdzhanova G."/>
        </authorList>
    </citation>
    <scope>NUCLEOTIDE SEQUENCE</scope>
</reference>
<dbReference type="Proteomes" id="UP000664169">
    <property type="component" value="Unassembled WGS sequence"/>
</dbReference>
<protein>
    <submittedName>
        <fullName evidence="2">Uncharacterized protein</fullName>
    </submittedName>
</protein>
<keyword evidence="3" id="KW-1185">Reference proteome</keyword>
<feature type="compositionally biased region" description="Basic and acidic residues" evidence="1">
    <location>
        <begin position="66"/>
        <end position="80"/>
    </location>
</feature>
<feature type="region of interest" description="Disordered" evidence="1">
    <location>
        <begin position="1"/>
        <end position="80"/>
    </location>
</feature>